<dbReference type="InterPro" id="IPR004101">
    <property type="entry name" value="Mur_ligase_C"/>
</dbReference>
<dbReference type="EC" id="6.3.2.12" evidence="5"/>
<evidence type="ECO:0000313" key="23">
    <source>
        <dbReference type="EMBL" id="GAA0760251.1"/>
    </source>
</evidence>
<evidence type="ECO:0000256" key="13">
    <source>
        <dbReference type="ARBA" id="ARBA00022909"/>
    </source>
</evidence>
<keyword evidence="10" id="KW-0547">Nucleotide-binding</keyword>
<evidence type="ECO:0000256" key="12">
    <source>
        <dbReference type="ARBA" id="ARBA00022842"/>
    </source>
</evidence>
<dbReference type="EC" id="6.3.2.17" evidence="6"/>
<dbReference type="RefSeq" id="WP_224455654.1">
    <property type="nucleotide sequence ID" value="NZ_BAAAGG010000006.1"/>
</dbReference>
<feature type="domain" description="Mur ligase C-terminal" evidence="21">
    <location>
        <begin position="281"/>
        <end position="398"/>
    </location>
</feature>
<evidence type="ECO:0000256" key="11">
    <source>
        <dbReference type="ARBA" id="ARBA00022840"/>
    </source>
</evidence>
<dbReference type="InterPro" id="IPR036565">
    <property type="entry name" value="Mur-like_cat_sf"/>
</dbReference>
<dbReference type="PANTHER" id="PTHR11136">
    <property type="entry name" value="FOLYLPOLYGLUTAMATE SYNTHASE-RELATED"/>
    <property type="match status" value="1"/>
</dbReference>
<evidence type="ECO:0000256" key="14">
    <source>
        <dbReference type="ARBA" id="ARBA00030048"/>
    </source>
</evidence>
<comment type="similarity">
    <text evidence="4">Belongs to the folylpolyglutamate synthase family.</text>
</comment>
<keyword evidence="9" id="KW-0479">Metal-binding</keyword>
<name>A0ABN1KAJ6_9FLAO</name>
<evidence type="ECO:0000259" key="22">
    <source>
        <dbReference type="Pfam" id="PF08245"/>
    </source>
</evidence>
<dbReference type="InterPro" id="IPR001645">
    <property type="entry name" value="Folylpolyglutamate_synth"/>
</dbReference>
<comment type="catalytic activity">
    <reaction evidence="19">
        <text>(6R)-5,10-methylenetetrahydrofolyl-(gamma-L-Glu)(n) + L-glutamate + ATP = (6R)-5,10-methylenetetrahydrofolyl-(gamma-L-Glu)(n+1) + ADP + phosphate + H(+)</text>
        <dbReference type="Rhea" id="RHEA:51912"/>
        <dbReference type="Rhea" id="RHEA-COMP:13257"/>
        <dbReference type="Rhea" id="RHEA-COMP:13258"/>
        <dbReference type="ChEBI" id="CHEBI:15378"/>
        <dbReference type="ChEBI" id="CHEBI:29985"/>
        <dbReference type="ChEBI" id="CHEBI:30616"/>
        <dbReference type="ChEBI" id="CHEBI:43474"/>
        <dbReference type="ChEBI" id="CHEBI:136572"/>
        <dbReference type="ChEBI" id="CHEBI:456216"/>
        <dbReference type="EC" id="6.3.2.17"/>
    </reaction>
</comment>
<evidence type="ECO:0000256" key="17">
    <source>
        <dbReference type="ARBA" id="ARBA00047493"/>
    </source>
</evidence>
<keyword evidence="13" id="KW-0289">Folate biosynthesis</keyword>
<evidence type="ECO:0000256" key="15">
    <source>
        <dbReference type="ARBA" id="ARBA00030592"/>
    </source>
</evidence>
<evidence type="ECO:0000256" key="18">
    <source>
        <dbReference type="ARBA" id="ARBA00047808"/>
    </source>
</evidence>
<keyword evidence="8" id="KW-0436">Ligase</keyword>
<dbReference type="PIRSF" id="PIRSF001563">
    <property type="entry name" value="Folylpolyglu_synth"/>
    <property type="match status" value="1"/>
</dbReference>
<evidence type="ECO:0000256" key="7">
    <source>
        <dbReference type="ARBA" id="ARBA00019357"/>
    </source>
</evidence>
<keyword evidence="12" id="KW-0460">Magnesium</keyword>
<comment type="catalytic activity">
    <reaction evidence="18">
        <text>10-formyltetrahydrofolyl-(gamma-L-Glu)(n) + L-glutamate + ATP = 10-formyltetrahydrofolyl-(gamma-L-Glu)(n+1) + ADP + phosphate + H(+)</text>
        <dbReference type="Rhea" id="RHEA:51904"/>
        <dbReference type="Rhea" id="RHEA-COMP:13088"/>
        <dbReference type="Rhea" id="RHEA-COMP:14300"/>
        <dbReference type="ChEBI" id="CHEBI:15378"/>
        <dbReference type="ChEBI" id="CHEBI:29985"/>
        <dbReference type="ChEBI" id="CHEBI:30616"/>
        <dbReference type="ChEBI" id="CHEBI:43474"/>
        <dbReference type="ChEBI" id="CHEBI:134413"/>
        <dbReference type="ChEBI" id="CHEBI:456216"/>
        <dbReference type="EC" id="6.3.2.17"/>
    </reaction>
</comment>
<comment type="pathway">
    <text evidence="2">Cofactor biosynthesis; tetrahydrofolate biosynthesis; 7,8-dihydrofolate from 2-amino-4-hydroxy-6-hydroxymethyl-7,8-dihydropteridine diphosphate and 4-aminobenzoate: step 2/2.</text>
</comment>
<evidence type="ECO:0000256" key="2">
    <source>
        <dbReference type="ARBA" id="ARBA00004799"/>
    </source>
</evidence>
<dbReference type="InterPro" id="IPR013221">
    <property type="entry name" value="Mur_ligase_cen"/>
</dbReference>
<comment type="catalytic activity">
    <reaction evidence="20">
        <text>7,8-dihydropteroate + L-glutamate + ATP = 7,8-dihydrofolate + ADP + phosphate + H(+)</text>
        <dbReference type="Rhea" id="RHEA:23584"/>
        <dbReference type="ChEBI" id="CHEBI:15378"/>
        <dbReference type="ChEBI" id="CHEBI:17839"/>
        <dbReference type="ChEBI" id="CHEBI:29985"/>
        <dbReference type="ChEBI" id="CHEBI:30616"/>
        <dbReference type="ChEBI" id="CHEBI:43474"/>
        <dbReference type="ChEBI" id="CHEBI:57451"/>
        <dbReference type="ChEBI" id="CHEBI:456216"/>
        <dbReference type="EC" id="6.3.2.12"/>
    </reaction>
</comment>
<sequence>MTYTETLHWMFDQLPMYQRQGQVAFKKDLTNTLALMKQLKNPQHNFKSIHVGGTNGKGSVSHMLASVLQTAGYKVGLYTSPHLKDFRERIRINGVTIPKTDVIDFIDAHKDFLETQKLSFFEMTVGMAFQYFAKEEVDIAIIEVGLGGRLDSTNIITPILSVITNIGLDHTAILGNTLEKIAGEKAGIIKKKVPVVIGETTADTKRVFKSKAKKETSPLYFAEDMDDALHKTDLGGHYQKSNLKTCVKSLEVLQTLGNWKITKTAIKKGLAEVKARTQLRGRWEVLEYKPKTIADTAHNKEGLALVMKQVQEEKYEELHMVLGFVNDKDLDSILPLFPKSAKYYFSKPNVPRGMEATDLYYKAKDYSLYGKAFTTVENALKAAQREAKQNDLIYIGGSTFTVAEIL</sequence>
<evidence type="ECO:0000256" key="5">
    <source>
        <dbReference type="ARBA" id="ARBA00013023"/>
    </source>
</evidence>
<evidence type="ECO:0000256" key="4">
    <source>
        <dbReference type="ARBA" id="ARBA00008276"/>
    </source>
</evidence>
<feature type="domain" description="Mur ligase central" evidence="22">
    <location>
        <begin position="51"/>
        <end position="247"/>
    </location>
</feature>
<dbReference type="PANTHER" id="PTHR11136:SF0">
    <property type="entry name" value="DIHYDROFOLATE SYNTHETASE-RELATED"/>
    <property type="match status" value="1"/>
</dbReference>
<evidence type="ECO:0000256" key="20">
    <source>
        <dbReference type="ARBA" id="ARBA00049161"/>
    </source>
</evidence>
<dbReference type="EMBL" id="BAAAGG010000006">
    <property type="protein sequence ID" value="GAA0760251.1"/>
    <property type="molecule type" value="Genomic_DNA"/>
</dbReference>
<organism evidence="23 24">
    <name type="scientific">Psychroflexus lacisalsi</name>
    <dbReference type="NCBI Taxonomy" id="503928"/>
    <lineage>
        <taxon>Bacteria</taxon>
        <taxon>Pseudomonadati</taxon>
        <taxon>Bacteroidota</taxon>
        <taxon>Flavobacteriia</taxon>
        <taxon>Flavobacteriales</taxon>
        <taxon>Flavobacteriaceae</taxon>
        <taxon>Psychroflexus</taxon>
    </lineage>
</organism>
<keyword evidence="24" id="KW-1185">Reference proteome</keyword>
<dbReference type="PROSITE" id="PS01011">
    <property type="entry name" value="FOLYLPOLYGLU_SYNT_1"/>
    <property type="match status" value="1"/>
</dbReference>
<evidence type="ECO:0000256" key="10">
    <source>
        <dbReference type="ARBA" id="ARBA00022741"/>
    </source>
</evidence>
<evidence type="ECO:0000313" key="24">
    <source>
        <dbReference type="Proteomes" id="UP001500185"/>
    </source>
</evidence>
<dbReference type="InterPro" id="IPR036615">
    <property type="entry name" value="Mur_ligase_C_dom_sf"/>
</dbReference>
<evidence type="ECO:0000256" key="3">
    <source>
        <dbReference type="ARBA" id="ARBA00005150"/>
    </source>
</evidence>
<dbReference type="SUPFAM" id="SSF53623">
    <property type="entry name" value="MurD-like peptide ligases, catalytic domain"/>
    <property type="match status" value="1"/>
</dbReference>
<evidence type="ECO:0000256" key="8">
    <source>
        <dbReference type="ARBA" id="ARBA00022598"/>
    </source>
</evidence>
<dbReference type="Gene3D" id="3.40.1190.10">
    <property type="entry name" value="Mur-like, catalytic domain"/>
    <property type="match status" value="1"/>
</dbReference>
<protein>
    <recommendedName>
        <fullName evidence="7">Dihydrofolate synthase/folylpolyglutamate synthase</fullName>
        <ecNumber evidence="5">6.3.2.12</ecNumber>
        <ecNumber evidence="6">6.3.2.17</ecNumber>
    </recommendedName>
    <alternativeName>
        <fullName evidence="16">Folylpoly-gamma-glutamate synthetase-dihydrofolate synthetase</fullName>
    </alternativeName>
    <alternativeName>
        <fullName evidence="14">Folylpolyglutamate synthetase</fullName>
    </alternativeName>
    <alternativeName>
        <fullName evidence="15">Tetrahydrofolylpolyglutamate synthase</fullName>
    </alternativeName>
</protein>
<evidence type="ECO:0000256" key="16">
    <source>
        <dbReference type="ARBA" id="ARBA00032510"/>
    </source>
</evidence>
<evidence type="ECO:0000256" key="6">
    <source>
        <dbReference type="ARBA" id="ARBA00013025"/>
    </source>
</evidence>
<dbReference type="NCBIfam" id="TIGR01499">
    <property type="entry name" value="folC"/>
    <property type="match status" value="1"/>
</dbReference>
<evidence type="ECO:0000256" key="9">
    <source>
        <dbReference type="ARBA" id="ARBA00022723"/>
    </source>
</evidence>
<dbReference type="Gene3D" id="3.90.190.20">
    <property type="entry name" value="Mur ligase, C-terminal domain"/>
    <property type="match status" value="1"/>
</dbReference>
<reference evidence="23 24" key="1">
    <citation type="journal article" date="2019" name="Int. J. Syst. Evol. Microbiol.">
        <title>The Global Catalogue of Microorganisms (GCM) 10K type strain sequencing project: providing services to taxonomists for standard genome sequencing and annotation.</title>
        <authorList>
            <consortium name="The Broad Institute Genomics Platform"/>
            <consortium name="The Broad Institute Genome Sequencing Center for Infectious Disease"/>
            <person name="Wu L."/>
            <person name="Ma J."/>
        </authorList>
    </citation>
    <scope>NUCLEOTIDE SEQUENCE [LARGE SCALE GENOMIC DNA]</scope>
    <source>
        <strain evidence="23 24">JCM 16231</strain>
    </source>
</reference>
<comment type="pathway">
    <text evidence="3">Cofactor biosynthesis; tetrahydrofolylpolyglutamate biosynthesis.</text>
</comment>
<proteinExistence type="inferred from homology"/>
<evidence type="ECO:0000256" key="19">
    <source>
        <dbReference type="ARBA" id="ARBA00049035"/>
    </source>
</evidence>
<keyword evidence="11" id="KW-0067">ATP-binding</keyword>
<dbReference type="Pfam" id="PF02875">
    <property type="entry name" value="Mur_ligase_C"/>
    <property type="match status" value="1"/>
</dbReference>
<comment type="caution">
    <text evidence="23">The sequence shown here is derived from an EMBL/GenBank/DDBJ whole genome shotgun (WGS) entry which is preliminary data.</text>
</comment>
<dbReference type="InterPro" id="IPR018109">
    <property type="entry name" value="Folylpolyglutamate_synth_CS"/>
</dbReference>
<dbReference type="Pfam" id="PF08245">
    <property type="entry name" value="Mur_ligase_M"/>
    <property type="match status" value="1"/>
</dbReference>
<evidence type="ECO:0000259" key="21">
    <source>
        <dbReference type="Pfam" id="PF02875"/>
    </source>
</evidence>
<accession>A0ABN1KAJ6</accession>
<comment type="catalytic activity">
    <reaction evidence="17">
        <text>(6S)-5,6,7,8-tetrahydrofolyl-(gamma-L-Glu)(n) + L-glutamate + ATP = (6S)-5,6,7,8-tetrahydrofolyl-(gamma-L-Glu)(n+1) + ADP + phosphate + H(+)</text>
        <dbReference type="Rhea" id="RHEA:10580"/>
        <dbReference type="Rhea" id="RHEA-COMP:14738"/>
        <dbReference type="Rhea" id="RHEA-COMP:14740"/>
        <dbReference type="ChEBI" id="CHEBI:15378"/>
        <dbReference type="ChEBI" id="CHEBI:29985"/>
        <dbReference type="ChEBI" id="CHEBI:30616"/>
        <dbReference type="ChEBI" id="CHEBI:43474"/>
        <dbReference type="ChEBI" id="CHEBI:141005"/>
        <dbReference type="ChEBI" id="CHEBI:456216"/>
        <dbReference type="EC" id="6.3.2.17"/>
    </reaction>
</comment>
<dbReference type="PROSITE" id="PS01012">
    <property type="entry name" value="FOLYLPOLYGLU_SYNT_2"/>
    <property type="match status" value="1"/>
</dbReference>
<evidence type="ECO:0000256" key="1">
    <source>
        <dbReference type="ARBA" id="ARBA00002714"/>
    </source>
</evidence>
<gene>
    <name evidence="23" type="ORF">GCM10009433_19180</name>
</gene>
<comment type="function">
    <text evidence="1">Functions in two distinct reactions of the de novo folate biosynthetic pathway. Catalyzes the addition of a glutamate residue to dihydropteroate (7,8-dihydropteroate or H2Pte) to form dihydrofolate (7,8-dihydrofolate monoglutamate or H2Pte-Glu). Also catalyzes successive additions of L-glutamate to tetrahydrofolate or 10-formyltetrahydrofolate or 5,10-methylenetetrahydrofolate, leading to folylpolyglutamate derivatives.</text>
</comment>
<dbReference type="Proteomes" id="UP001500185">
    <property type="component" value="Unassembled WGS sequence"/>
</dbReference>
<dbReference type="SUPFAM" id="SSF53244">
    <property type="entry name" value="MurD-like peptide ligases, peptide-binding domain"/>
    <property type="match status" value="1"/>
</dbReference>